<comment type="caution">
    <text evidence="1">The sequence shown here is derived from an EMBL/GenBank/DDBJ whole genome shotgun (WGS) entry which is preliminary data.</text>
</comment>
<feature type="non-terminal residue" evidence="1">
    <location>
        <position position="1"/>
    </location>
</feature>
<dbReference type="AlphaFoldDB" id="A0AAV0NGD9"/>
<dbReference type="EMBL" id="CAMGYJ010000008">
    <property type="protein sequence ID" value="CAI0457326.1"/>
    <property type="molecule type" value="Genomic_DNA"/>
</dbReference>
<name>A0AAV0NGD9_9ROSI</name>
<dbReference type="Proteomes" id="UP001154282">
    <property type="component" value="Unassembled WGS sequence"/>
</dbReference>
<protein>
    <submittedName>
        <fullName evidence="1">Uncharacterized protein</fullName>
    </submittedName>
</protein>
<proteinExistence type="predicted"/>
<organism evidence="1 2">
    <name type="scientific">Linum tenue</name>
    <dbReference type="NCBI Taxonomy" id="586396"/>
    <lineage>
        <taxon>Eukaryota</taxon>
        <taxon>Viridiplantae</taxon>
        <taxon>Streptophyta</taxon>
        <taxon>Embryophyta</taxon>
        <taxon>Tracheophyta</taxon>
        <taxon>Spermatophyta</taxon>
        <taxon>Magnoliopsida</taxon>
        <taxon>eudicotyledons</taxon>
        <taxon>Gunneridae</taxon>
        <taxon>Pentapetalae</taxon>
        <taxon>rosids</taxon>
        <taxon>fabids</taxon>
        <taxon>Malpighiales</taxon>
        <taxon>Linaceae</taxon>
        <taxon>Linum</taxon>
    </lineage>
</organism>
<accession>A0AAV0NGD9</accession>
<keyword evidence="2" id="KW-1185">Reference proteome</keyword>
<reference evidence="1" key="1">
    <citation type="submission" date="2022-08" db="EMBL/GenBank/DDBJ databases">
        <authorList>
            <person name="Gutierrez-Valencia J."/>
        </authorList>
    </citation>
    <scope>NUCLEOTIDE SEQUENCE</scope>
</reference>
<gene>
    <name evidence="1" type="ORF">LITE_LOCUS33094</name>
</gene>
<sequence length="40" mass="4385">QKWEESFHELRPPSGSSVIAFLNSSNASRSVKLLPDAELG</sequence>
<evidence type="ECO:0000313" key="1">
    <source>
        <dbReference type="EMBL" id="CAI0457326.1"/>
    </source>
</evidence>
<evidence type="ECO:0000313" key="2">
    <source>
        <dbReference type="Proteomes" id="UP001154282"/>
    </source>
</evidence>